<sequence>MPWHCTHDTSQWSYLGQGSLLFCFGKWNHNLFLAVDEVGRAKEDPLTRKSYFDRKHYQIEAALPLVENLIKENAELVEKVNELYSELEQRGSKMELSSSVGSNPMGVIPQSANVADTSAIVMHPTVGTADKFGTAYSTDSTSEAEMESDEIVQTPLDENEVMDASDIEAGQND</sequence>
<gene>
    <name evidence="2" type="ORF">FPE_LOCUS22185</name>
</gene>
<protein>
    <submittedName>
        <fullName evidence="2">Uncharacterized protein</fullName>
    </submittedName>
</protein>
<dbReference type="EMBL" id="OU503048">
    <property type="protein sequence ID" value="CAI9774755.1"/>
    <property type="molecule type" value="Genomic_DNA"/>
</dbReference>
<evidence type="ECO:0000313" key="3">
    <source>
        <dbReference type="Proteomes" id="UP000834106"/>
    </source>
</evidence>
<evidence type="ECO:0000256" key="1">
    <source>
        <dbReference type="SAM" id="MobiDB-lite"/>
    </source>
</evidence>
<evidence type="ECO:0000313" key="2">
    <source>
        <dbReference type="EMBL" id="CAI9774755.1"/>
    </source>
</evidence>
<keyword evidence="3" id="KW-1185">Reference proteome</keyword>
<dbReference type="Proteomes" id="UP000834106">
    <property type="component" value="Chromosome 13"/>
</dbReference>
<name>A0AAD1ZS99_9LAMI</name>
<reference evidence="2" key="1">
    <citation type="submission" date="2023-05" db="EMBL/GenBank/DDBJ databases">
        <authorList>
            <person name="Huff M."/>
        </authorList>
    </citation>
    <scope>NUCLEOTIDE SEQUENCE</scope>
</reference>
<feature type="compositionally biased region" description="Acidic residues" evidence="1">
    <location>
        <begin position="157"/>
        <end position="166"/>
    </location>
</feature>
<proteinExistence type="predicted"/>
<feature type="region of interest" description="Disordered" evidence="1">
    <location>
        <begin position="134"/>
        <end position="173"/>
    </location>
</feature>
<organism evidence="2 3">
    <name type="scientific">Fraxinus pennsylvanica</name>
    <dbReference type="NCBI Taxonomy" id="56036"/>
    <lineage>
        <taxon>Eukaryota</taxon>
        <taxon>Viridiplantae</taxon>
        <taxon>Streptophyta</taxon>
        <taxon>Embryophyta</taxon>
        <taxon>Tracheophyta</taxon>
        <taxon>Spermatophyta</taxon>
        <taxon>Magnoliopsida</taxon>
        <taxon>eudicotyledons</taxon>
        <taxon>Gunneridae</taxon>
        <taxon>Pentapetalae</taxon>
        <taxon>asterids</taxon>
        <taxon>lamiids</taxon>
        <taxon>Lamiales</taxon>
        <taxon>Oleaceae</taxon>
        <taxon>Oleeae</taxon>
        <taxon>Fraxinus</taxon>
    </lineage>
</organism>
<accession>A0AAD1ZS99</accession>
<dbReference type="AlphaFoldDB" id="A0AAD1ZS99"/>